<dbReference type="Gene3D" id="3.40.50.920">
    <property type="match status" value="1"/>
</dbReference>
<dbReference type="Proteomes" id="UP001597178">
    <property type="component" value="Unassembled WGS sequence"/>
</dbReference>
<comment type="caution">
    <text evidence="1">The sequence shown here is derived from an EMBL/GenBank/DDBJ whole genome shotgun (WGS) entry which is preliminary data.</text>
</comment>
<keyword evidence="2" id="KW-1185">Reference proteome</keyword>
<reference evidence="2" key="1">
    <citation type="journal article" date="2019" name="Int. J. Syst. Evol. Microbiol.">
        <title>The Global Catalogue of Microorganisms (GCM) 10K type strain sequencing project: providing services to taxonomists for standard genome sequencing and annotation.</title>
        <authorList>
            <consortium name="The Broad Institute Genomics Platform"/>
            <consortium name="The Broad Institute Genome Sequencing Center for Infectious Disease"/>
            <person name="Wu L."/>
            <person name="Ma J."/>
        </authorList>
    </citation>
    <scope>NUCLEOTIDE SEQUENCE [LARGE SCALE GENOMIC DNA]</scope>
    <source>
        <strain evidence="2">CCUG 54822</strain>
    </source>
</reference>
<dbReference type="RefSeq" id="WP_382400981.1">
    <property type="nucleotide sequence ID" value="NZ_JBHTNH010000026.1"/>
</dbReference>
<dbReference type="InterPro" id="IPR009014">
    <property type="entry name" value="Transketo_C/PFOR_II"/>
</dbReference>
<organism evidence="1 2">
    <name type="scientific">Lentibacillus salinarum</name>
    <dbReference type="NCBI Taxonomy" id="446820"/>
    <lineage>
        <taxon>Bacteria</taxon>
        <taxon>Bacillati</taxon>
        <taxon>Bacillota</taxon>
        <taxon>Bacilli</taxon>
        <taxon>Bacillales</taxon>
        <taxon>Bacillaceae</taxon>
        <taxon>Lentibacillus</taxon>
    </lineage>
</organism>
<evidence type="ECO:0000313" key="1">
    <source>
        <dbReference type="EMBL" id="MFD1362434.1"/>
    </source>
</evidence>
<dbReference type="EMBL" id="JBHTNH010000026">
    <property type="protein sequence ID" value="MFD1362434.1"/>
    <property type="molecule type" value="Genomic_DNA"/>
</dbReference>
<name>A0ABW3ZW16_9BACI</name>
<dbReference type="SUPFAM" id="SSF52922">
    <property type="entry name" value="TK C-terminal domain-like"/>
    <property type="match status" value="1"/>
</dbReference>
<evidence type="ECO:0000313" key="2">
    <source>
        <dbReference type="Proteomes" id="UP001597178"/>
    </source>
</evidence>
<accession>A0ABW3ZW16</accession>
<gene>
    <name evidence="1" type="ORF">ACFQ4A_12275</name>
</gene>
<protein>
    <submittedName>
        <fullName evidence="1">Uncharacterized protein</fullName>
    </submittedName>
</protein>
<sequence>MPSINPLEYNAIIEAANATGAIVTAGEQSIMGGLGSAICRSPCRE</sequence>
<proteinExistence type="predicted"/>